<sequence>MQASPVVSLSSSFTRCSNTNLTEIVFAELKSKNSRLKMKQSLNLPSMMMRRMRTTKIKIRSISPISADEIFHNGQIRPIFPILTEISIKLKRRRIQSRFDLEGIPPGTYCVWRPRSAEESPSELCKKSNSTGSSSKRWKLRDFLHRSNSDGKETFVFLTTPFKKREEKAEKTRTDTAKITRKVTGVPVVEGFPAMRCSKPEKLMEFPSLKAFRRCVARKTEKINGSHTCRTGKIW</sequence>
<dbReference type="Proteomes" id="UP000823775">
    <property type="component" value="Unassembled WGS sequence"/>
</dbReference>
<dbReference type="InterPro" id="IPR012442">
    <property type="entry name" value="DUF1645_plant"/>
</dbReference>
<dbReference type="Pfam" id="PF07816">
    <property type="entry name" value="DUF1645"/>
    <property type="match status" value="1"/>
</dbReference>
<organism evidence="1 2">
    <name type="scientific">Datura stramonium</name>
    <name type="common">Jimsonweed</name>
    <name type="synonym">Common thornapple</name>
    <dbReference type="NCBI Taxonomy" id="4076"/>
    <lineage>
        <taxon>Eukaryota</taxon>
        <taxon>Viridiplantae</taxon>
        <taxon>Streptophyta</taxon>
        <taxon>Embryophyta</taxon>
        <taxon>Tracheophyta</taxon>
        <taxon>Spermatophyta</taxon>
        <taxon>Magnoliopsida</taxon>
        <taxon>eudicotyledons</taxon>
        <taxon>Gunneridae</taxon>
        <taxon>Pentapetalae</taxon>
        <taxon>asterids</taxon>
        <taxon>lamiids</taxon>
        <taxon>Solanales</taxon>
        <taxon>Solanaceae</taxon>
        <taxon>Solanoideae</taxon>
        <taxon>Datureae</taxon>
        <taxon>Datura</taxon>
    </lineage>
</organism>
<name>A0ABS8RNW5_DATST</name>
<dbReference type="PANTHER" id="PTHR33095:SF23">
    <property type="entry name" value="DUF1645 FAMILY PROTEIN"/>
    <property type="match status" value="1"/>
</dbReference>
<gene>
    <name evidence="1" type="ORF">HAX54_041548</name>
</gene>
<dbReference type="PANTHER" id="PTHR33095">
    <property type="entry name" value="OS07G0619500 PROTEIN"/>
    <property type="match status" value="1"/>
</dbReference>
<reference evidence="1 2" key="1">
    <citation type="journal article" date="2021" name="BMC Genomics">
        <title>Datura genome reveals duplications of psychoactive alkaloid biosynthetic genes and high mutation rate following tissue culture.</title>
        <authorList>
            <person name="Rajewski A."/>
            <person name="Carter-House D."/>
            <person name="Stajich J."/>
            <person name="Litt A."/>
        </authorList>
    </citation>
    <scope>NUCLEOTIDE SEQUENCE [LARGE SCALE GENOMIC DNA]</scope>
    <source>
        <strain evidence="1">AR-01</strain>
    </source>
</reference>
<protein>
    <submittedName>
        <fullName evidence="1">Uncharacterized protein</fullName>
    </submittedName>
</protein>
<dbReference type="EMBL" id="JACEIK010000060">
    <property type="protein sequence ID" value="MCD7448395.1"/>
    <property type="molecule type" value="Genomic_DNA"/>
</dbReference>
<evidence type="ECO:0000313" key="1">
    <source>
        <dbReference type="EMBL" id="MCD7448395.1"/>
    </source>
</evidence>
<evidence type="ECO:0000313" key="2">
    <source>
        <dbReference type="Proteomes" id="UP000823775"/>
    </source>
</evidence>
<comment type="caution">
    <text evidence="1">The sequence shown here is derived from an EMBL/GenBank/DDBJ whole genome shotgun (WGS) entry which is preliminary data.</text>
</comment>
<proteinExistence type="predicted"/>
<accession>A0ABS8RNW5</accession>
<keyword evidence="2" id="KW-1185">Reference proteome</keyword>